<dbReference type="Pfam" id="PF02721">
    <property type="entry name" value="DUF223"/>
    <property type="match status" value="1"/>
</dbReference>
<dbReference type="EMBL" id="JAAMPC010000001">
    <property type="protein sequence ID" value="KAG2330557.1"/>
    <property type="molecule type" value="Genomic_DNA"/>
</dbReference>
<comment type="caution">
    <text evidence="2">The sequence shown here is derived from an EMBL/GenBank/DDBJ whole genome shotgun (WGS) entry which is preliminary data.</text>
</comment>
<feature type="domain" description="Replication protein A 70 kDa DNA-binding subunit B/D first OB fold" evidence="1">
    <location>
        <begin position="6"/>
        <end position="76"/>
    </location>
</feature>
<evidence type="ECO:0000313" key="3">
    <source>
        <dbReference type="Proteomes" id="UP000886595"/>
    </source>
</evidence>
<dbReference type="InterPro" id="IPR012340">
    <property type="entry name" value="NA-bd_OB-fold"/>
</dbReference>
<accession>A0A8X7WJK7</accession>
<dbReference type="InterPro" id="IPR003871">
    <property type="entry name" value="RFA1B/D_OB_1st"/>
</dbReference>
<keyword evidence="3" id="KW-1185">Reference proteome</keyword>
<dbReference type="SUPFAM" id="SSF50249">
    <property type="entry name" value="Nucleic acid-binding proteins"/>
    <property type="match status" value="1"/>
</dbReference>
<dbReference type="AlphaFoldDB" id="A0A8X7WJK7"/>
<gene>
    <name evidence="2" type="ORF">Bca52824_001737</name>
</gene>
<dbReference type="Proteomes" id="UP000886595">
    <property type="component" value="Unassembled WGS sequence"/>
</dbReference>
<evidence type="ECO:0000259" key="1">
    <source>
        <dbReference type="Pfam" id="PF02721"/>
    </source>
</evidence>
<name>A0A8X7WJK7_BRACI</name>
<proteinExistence type="predicted"/>
<dbReference type="Gene3D" id="2.40.50.140">
    <property type="entry name" value="Nucleic acid-binding proteins"/>
    <property type="match status" value="1"/>
</dbReference>
<reference evidence="2 3" key="1">
    <citation type="submission" date="2020-02" db="EMBL/GenBank/DDBJ databases">
        <authorList>
            <person name="Ma Q."/>
            <person name="Huang Y."/>
            <person name="Song X."/>
            <person name="Pei D."/>
        </authorList>
    </citation>
    <scope>NUCLEOTIDE SEQUENCE [LARGE SCALE GENOMIC DNA]</scope>
    <source>
        <strain evidence="2">Sxm20200214</strain>
        <tissue evidence="2">Leaf</tissue>
    </source>
</reference>
<evidence type="ECO:0000313" key="2">
    <source>
        <dbReference type="EMBL" id="KAG2330557.1"/>
    </source>
</evidence>
<protein>
    <recommendedName>
        <fullName evidence="1">Replication protein A 70 kDa DNA-binding subunit B/D first OB fold domain-containing protein</fullName>
    </recommendedName>
</protein>
<organism evidence="2 3">
    <name type="scientific">Brassica carinata</name>
    <name type="common">Ethiopian mustard</name>
    <name type="synonym">Abyssinian cabbage</name>
    <dbReference type="NCBI Taxonomy" id="52824"/>
    <lineage>
        <taxon>Eukaryota</taxon>
        <taxon>Viridiplantae</taxon>
        <taxon>Streptophyta</taxon>
        <taxon>Embryophyta</taxon>
        <taxon>Tracheophyta</taxon>
        <taxon>Spermatophyta</taxon>
        <taxon>Magnoliopsida</taxon>
        <taxon>eudicotyledons</taxon>
        <taxon>Gunneridae</taxon>
        <taxon>Pentapetalae</taxon>
        <taxon>rosids</taxon>
        <taxon>malvids</taxon>
        <taxon>Brassicales</taxon>
        <taxon>Brassicaceae</taxon>
        <taxon>Brassiceae</taxon>
        <taxon>Brassica</taxon>
    </lineage>
</organism>
<sequence length="170" mass="19734">MKTAPDEIERHLIVSDLNGCKIEMKVPNSLIEKHYFGSFDENEWKVFRRFQVTPCDGLIMNTPHRFQIKFVDRTQVFYGYSLTENPMFVPVPFQQVLQRGFDNTYLVSSGYSAGWVTSFGTLIESEDDPYEEMFGVPLTQINFKLKDESTLTKEELRSETEDHVLNSNSI</sequence>